<dbReference type="EMBL" id="LANR01000001">
    <property type="protein sequence ID" value="KJV61155.1"/>
    <property type="molecule type" value="Genomic_DNA"/>
</dbReference>
<proteinExistence type="predicted"/>
<accession>A0A0F3MZJ0</accession>
<keyword evidence="2" id="KW-1185">Reference proteome</keyword>
<organism evidence="1 2">
    <name type="scientific">Rickettsia amblyommatis str. Ac/Pa</name>
    <dbReference type="NCBI Taxonomy" id="1359164"/>
    <lineage>
        <taxon>Bacteria</taxon>
        <taxon>Pseudomonadati</taxon>
        <taxon>Pseudomonadota</taxon>
        <taxon>Alphaproteobacteria</taxon>
        <taxon>Rickettsiales</taxon>
        <taxon>Rickettsiaceae</taxon>
        <taxon>Rickettsieae</taxon>
        <taxon>Rickettsia</taxon>
        <taxon>spotted fever group</taxon>
    </lineage>
</organism>
<reference evidence="1 2" key="1">
    <citation type="submission" date="2015-01" db="EMBL/GenBank/DDBJ databases">
        <title>Genome Sequencing of Rickettsiales.</title>
        <authorList>
            <person name="Daugherty S.C."/>
            <person name="Su Q."/>
            <person name="Abolude K."/>
            <person name="Beier-Sexton M."/>
            <person name="Carlyon J.A."/>
            <person name="Carter R."/>
            <person name="Day N.P."/>
            <person name="Dumler S.J."/>
            <person name="Dyachenko V."/>
            <person name="Godinez A."/>
            <person name="Kurtti T.J."/>
            <person name="Lichay M."/>
            <person name="Mullins K.E."/>
            <person name="Ott S."/>
            <person name="Pappas-Brown V."/>
            <person name="Paris D.H."/>
            <person name="Patel P."/>
            <person name="Richards A.L."/>
            <person name="Sadzewicz L."/>
            <person name="Sears K."/>
            <person name="Seidman D."/>
            <person name="Sengamalay N."/>
            <person name="Stenos J."/>
            <person name="Tallon L.J."/>
            <person name="Vincent G."/>
            <person name="Fraser C.M."/>
            <person name="Munderloh U."/>
            <person name="Dunning-Hotopp J.C."/>
        </authorList>
    </citation>
    <scope>NUCLEOTIDE SEQUENCE [LARGE SCALE GENOMIC DNA]</scope>
    <source>
        <strain evidence="1 2">Ac/Pa</strain>
    </source>
</reference>
<protein>
    <submittedName>
        <fullName evidence="1">Putative transcriptional regulator</fullName>
    </submittedName>
</protein>
<dbReference type="Proteomes" id="UP000033556">
    <property type="component" value="Unassembled WGS sequence"/>
</dbReference>
<comment type="caution">
    <text evidence="1">The sequence shown here is derived from an EMBL/GenBank/DDBJ whole genome shotgun (WGS) entry which is preliminary data.</text>
</comment>
<dbReference type="AlphaFoldDB" id="A0A0F3MZJ0"/>
<sequence length="43" mass="4854">MPVFLITGFIKSKMENINHNSCNELNTLTGELVKLYVGRGKNE</sequence>
<evidence type="ECO:0000313" key="1">
    <source>
        <dbReference type="EMBL" id="KJV61155.1"/>
    </source>
</evidence>
<name>A0A0F3MZJ0_RICAM</name>
<evidence type="ECO:0000313" key="2">
    <source>
        <dbReference type="Proteomes" id="UP000033556"/>
    </source>
</evidence>
<dbReference type="PATRIC" id="fig|1359164.3.peg.155"/>
<gene>
    <name evidence="1" type="ORF">APHACPA_0156</name>
</gene>